<dbReference type="AlphaFoldDB" id="A0AAV7INX3"/>
<gene>
    <name evidence="1" type="ORF">KQX54_010240</name>
</gene>
<name>A0AAV7INX3_COTGL</name>
<dbReference type="EMBL" id="JAHXZJ010001119">
    <property type="protein sequence ID" value="KAH0554385.1"/>
    <property type="molecule type" value="Genomic_DNA"/>
</dbReference>
<dbReference type="Proteomes" id="UP000826195">
    <property type="component" value="Unassembled WGS sequence"/>
</dbReference>
<keyword evidence="2" id="KW-1185">Reference proteome</keyword>
<comment type="caution">
    <text evidence="1">The sequence shown here is derived from an EMBL/GenBank/DDBJ whole genome shotgun (WGS) entry which is preliminary data.</text>
</comment>
<protein>
    <submittedName>
        <fullName evidence="1">Uncharacterized protein</fullName>
    </submittedName>
</protein>
<sequence>MFPNAVPDTFADASDLEFIGNVSIKMIDAMNNDRNNALYFQAQCIRGHFYKKSIGKQNQHIFYLIN</sequence>
<reference evidence="1 2" key="1">
    <citation type="journal article" date="2021" name="J. Hered.">
        <title>A chromosome-level genome assembly of the parasitoid wasp, Cotesia glomerata (Hymenoptera: Braconidae).</title>
        <authorList>
            <person name="Pinto B.J."/>
            <person name="Weis J.J."/>
            <person name="Gamble T."/>
            <person name="Ode P.J."/>
            <person name="Paul R."/>
            <person name="Zaspel J.M."/>
        </authorList>
    </citation>
    <scope>NUCLEOTIDE SEQUENCE [LARGE SCALE GENOMIC DNA]</scope>
    <source>
        <strain evidence="1">CgM1</strain>
    </source>
</reference>
<evidence type="ECO:0000313" key="2">
    <source>
        <dbReference type="Proteomes" id="UP000826195"/>
    </source>
</evidence>
<organism evidence="1 2">
    <name type="scientific">Cotesia glomerata</name>
    <name type="common">Lepidopteran parasitic wasp</name>
    <name type="synonym">Apanteles glomeratus</name>
    <dbReference type="NCBI Taxonomy" id="32391"/>
    <lineage>
        <taxon>Eukaryota</taxon>
        <taxon>Metazoa</taxon>
        <taxon>Ecdysozoa</taxon>
        <taxon>Arthropoda</taxon>
        <taxon>Hexapoda</taxon>
        <taxon>Insecta</taxon>
        <taxon>Pterygota</taxon>
        <taxon>Neoptera</taxon>
        <taxon>Endopterygota</taxon>
        <taxon>Hymenoptera</taxon>
        <taxon>Apocrita</taxon>
        <taxon>Ichneumonoidea</taxon>
        <taxon>Braconidae</taxon>
        <taxon>Microgastrinae</taxon>
        <taxon>Cotesia</taxon>
    </lineage>
</organism>
<proteinExistence type="predicted"/>
<accession>A0AAV7INX3</accession>
<evidence type="ECO:0000313" key="1">
    <source>
        <dbReference type="EMBL" id="KAH0554385.1"/>
    </source>
</evidence>